<evidence type="ECO:0000313" key="6">
    <source>
        <dbReference type="EMBL" id="PIE35686.1"/>
    </source>
</evidence>
<dbReference type="InterPro" id="IPR020843">
    <property type="entry name" value="ER"/>
</dbReference>
<feature type="domain" description="Enoyl reductase (ER)" evidence="5">
    <location>
        <begin position="11"/>
        <end position="337"/>
    </location>
</feature>
<evidence type="ECO:0000256" key="1">
    <source>
        <dbReference type="ARBA" id="ARBA00022723"/>
    </source>
</evidence>
<dbReference type="PROSITE" id="PS00059">
    <property type="entry name" value="ADH_ZINC"/>
    <property type="match status" value="1"/>
</dbReference>
<dbReference type="SMART" id="SM00829">
    <property type="entry name" value="PKS_ER"/>
    <property type="match status" value="1"/>
</dbReference>
<dbReference type="EMBL" id="PDSK01000036">
    <property type="protein sequence ID" value="PIE35686.1"/>
    <property type="molecule type" value="Genomic_DNA"/>
</dbReference>
<dbReference type="GO" id="GO:0008270">
    <property type="term" value="F:zinc ion binding"/>
    <property type="evidence" value="ECO:0007669"/>
    <property type="project" value="InterPro"/>
</dbReference>
<protein>
    <submittedName>
        <fullName evidence="6">L-threonine 3-dehydrogenase</fullName>
    </submittedName>
</protein>
<dbReference type="SUPFAM" id="SSF51735">
    <property type="entry name" value="NAD(P)-binding Rossmann-fold domains"/>
    <property type="match status" value="1"/>
</dbReference>
<sequence length="339" mass="36543">METMHVPVFKGEGRLEYEDRPIPYPEHPDDVLVKIEACGICGTDLNILAIPAAHKAAPGTIIGHEGVGTVERVGAEVTDLQPGDRVVIAPRLTCGKCQYCRKGLDNQCTDYLSIGTTMNGAFAPYLCAPQRAFFKIASHVSADDAVFFEPLSCAVGAAARAPIQAGDNVVILGAGPMGAIFAQLYRTLGAGRVIVADISPYRLDFVRSLDIDEVVNPQKVELVDSVMDVTGIGADLVVDAVGNQMRAAINLARRGGQLILFGLRPHDNPPVNQYMITRYDLTIHGTFVGLKPFEQTIKLMESGRIQPSTLLTHRVPLSDLPKGVELMRSGQAMKVVVEN</sequence>
<keyword evidence="1 4" id="KW-0479">Metal-binding</keyword>
<dbReference type="Proteomes" id="UP000230821">
    <property type="component" value="Unassembled WGS sequence"/>
</dbReference>
<gene>
    <name evidence="6" type="ORF">CSA56_03270</name>
</gene>
<evidence type="ECO:0000256" key="4">
    <source>
        <dbReference type="RuleBase" id="RU361277"/>
    </source>
</evidence>
<keyword evidence="2 4" id="KW-0862">Zinc</keyword>
<dbReference type="Gene3D" id="3.90.180.10">
    <property type="entry name" value="Medium-chain alcohol dehydrogenases, catalytic domain"/>
    <property type="match status" value="1"/>
</dbReference>
<accession>A0A2G6KJ34</accession>
<dbReference type="PANTHER" id="PTHR43401:SF2">
    <property type="entry name" value="L-THREONINE 3-DEHYDROGENASE"/>
    <property type="match status" value="1"/>
</dbReference>
<evidence type="ECO:0000259" key="5">
    <source>
        <dbReference type="SMART" id="SM00829"/>
    </source>
</evidence>
<comment type="similarity">
    <text evidence="4">Belongs to the zinc-containing alcohol dehydrogenase family.</text>
</comment>
<organism evidence="6 7">
    <name type="scientific">candidate division KSB3 bacterium</name>
    <dbReference type="NCBI Taxonomy" id="2044937"/>
    <lineage>
        <taxon>Bacteria</taxon>
        <taxon>candidate division KSB3</taxon>
    </lineage>
</organism>
<name>A0A2G6KJ34_9BACT</name>
<comment type="caution">
    <text evidence="6">The sequence shown here is derived from an EMBL/GenBank/DDBJ whole genome shotgun (WGS) entry which is preliminary data.</text>
</comment>
<evidence type="ECO:0000256" key="3">
    <source>
        <dbReference type="ARBA" id="ARBA00023002"/>
    </source>
</evidence>
<evidence type="ECO:0000256" key="2">
    <source>
        <dbReference type="ARBA" id="ARBA00022833"/>
    </source>
</evidence>
<dbReference type="InterPro" id="IPR050129">
    <property type="entry name" value="Zn_alcohol_dh"/>
</dbReference>
<evidence type="ECO:0000313" key="7">
    <source>
        <dbReference type="Proteomes" id="UP000230821"/>
    </source>
</evidence>
<dbReference type="InterPro" id="IPR013154">
    <property type="entry name" value="ADH-like_N"/>
</dbReference>
<reference evidence="6 7" key="1">
    <citation type="submission" date="2017-10" db="EMBL/GenBank/DDBJ databases">
        <title>Novel microbial diversity and functional potential in the marine mammal oral microbiome.</title>
        <authorList>
            <person name="Dudek N.K."/>
            <person name="Sun C.L."/>
            <person name="Burstein D."/>
            <person name="Kantor R.S."/>
            <person name="Aliaga Goltsman D.S."/>
            <person name="Bik E.M."/>
            <person name="Thomas B.C."/>
            <person name="Banfield J.F."/>
            <person name="Relman D.A."/>
        </authorList>
    </citation>
    <scope>NUCLEOTIDE SEQUENCE [LARGE SCALE GENOMIC DNA]</scope>
    <source>
        <strain evidence="6">DOLJORAL78_47_16</strain>
    </source>
</reference>
<dbReference type="GO" id="GO:0016491">
    <property type="term" value="F:oxidoreductase activity"/>
    <property type="evidence" value="ECO:0007669"/>
    <property type="project" value="UniProtKB-KW"/>
</dbReference>
<dbReference type="Pfam" id="PF00107">
    <property type="entry name" value="ADH_zinc_N"/>
    <property type="match status" value="1"/>
</dbReference>
<dbReference type="InterPro" id="IPR036291">
    <property type="entry name" value="NAD(P)-bd_dom_sf"/>
</dbReference>
<proteinExistence type="inferred from homology"/>
<dbReference type="AlphaFoldDB" id="A0A2G6KJ34"/>
<dbReference type="InterPro" id="IPR002328">
    <property type="entry name" value="ADH_Zn_CS"/>
</dbReference>
<dbReference type="PANTHER" id="PTHR43401">
    <property type="entry name" value="L-THREONINE 3-DEHYDROGENASE"/>
    <property type="match status" value="1"/>
</dbReference>
<dbReference type="SUPFAM" id="SSF50129">
    <property type="entry name" value="GroES-like"/>
    <property type="match status" value="1"/>
</dbReference>
<dbReference type="InterPro" id="IPR011032">
    <property type="entry name" value="GroES-like_sf"/>
</dbReference>
<comment type="cofactor">
    <cofactor evidence="4">
        <name>Zn(2+)</name>
        <dbReference type="ChEBI" id="CHEBI:29105"/>
    </cofactor>
</comment>
<keyword evidence="3" id="KW-0560">Oxidoreductase</keyword>
<dbReference type="Gene3D" id="3.40.50.720">
    <property type="entry name" value="NAD(P)-binding Rossmann-like Domain"/>
    <property type="match status" value="1"/>
</dbReference>
<dbReference type="Pfam" id="PF08240">
    <property type="entry name" value="ADH_N"/>
    <property type="match status" value="1"/>
</dbReference>
<dbReference type="InterPro" id="IPR013149">
    <property type="entry name" value="ADH-like_C"/>
</dbReference>